<name>X1LHF8_9ZZZZ</name>
<keyword evidence="5 6" id="KW-0472">Membrane</keyword>
<dbReference type="EMBL" id="BARV01022154">
    <property type="protein sequence ID" value="GAI18523.1"/>
    <property type="molecule type" value="Genomic_DNA"/>
</dbReference>
<evidence type="ECO:0000256" key="4">
    <source>
        <dbReference type="ARBA" id="ARBA00022989"/>
    </source>
</evidence>
<feature type="non-terminal residue" evidence="8">
    <location>
        <position position="66"/>
    </location>
</feature>
<keyword evidence="3 6" id="KW-0812">Transmembrane</keyword>
<evidence type="ECO:0000256" key="5">
    <source>
        <dbReference type="ARBA" id="ARBA00023136"/>
    </source>
</evidence>
<dbReference type="GO" id="GO:0005886">
    <property type="term" value="C:plasma membrane"/>
    <property type="evidence" value="ECO:0007669"/>
    <property type="project" value="UniProtKB-SubCell"/>
</dbReference>
<reference evidence="8" key="1">
    <citation type="journal article" date="2014" name="Front. Microbiol.">
        <title>High frequency of phylogenetically diverse reductive dehalogenase-homologous genes in deep subseafloor sedimentary metagenomes.</title>
        <authorList>
            <person name="Kawai M."/>
            <person name="Futagami T."/>
            <person name="Toyoda A."/>
            <person name="Takaki Y."/>
            <person name="Nishi S."/>
            <person name="Hori S."/>
            <person name="Arai W."/>
            <person name="Tsubouchi T."/>
            <person name="Morono Y."/>
            <person name="Uchiyama I."/>
            <person name="Ito T."/>
            <person name="Fujiyama A."/>
            <person name="Inagaki F."/>
            <person name="Takami H."/>
        </authorList>
    </citation>
    <scope>NUCLEOTIDE SEQUENCE</scope>
    <source>
        <strain evidence="8">Expedition CK06-06</strain>
    </source>
</reference>
<dbReference type="AlphaFoldDB" id="X1LHF8"/>
<evidence type="ECO:0000256" key="1">
    <source>
        <dbReference type="ARBA" id="ARBA00004651"/>
    </source>
</evidence>
<feature type="domain" description="Polysaccharide chain length determinant N-terminal" evidence="7">
    <location>
        <begin position="9"/>
        <end position="60"/>
    </location>
</feature>
<keyword evidence="4 6" id="KW-1133">Transmembrane helix</keyword>
<protein>
    <recommendedName>
        <fullName evidence="7">Polysaccharide chain length determinant N-terminal domain-containing protein</fullName>
    </recommendedName>
</protein>
<evidence type="ECO:0000256" key="6">
    <source>
        <dbReference type="SAM" id="Phobius"/>
    </source>
</evidence>
<feature type="transmembrane region" description="Helical" evidence="6">
    <location>
        <begin position="25"/>
        <end position="46"/>
    </location>
</feature>
<evidence type="ECO:0000259" key="7">
    <source>
        <dbReference type="Pfam" id="PF02706"/>
    </source>
</evidence>
<evidence type="ECO:0000256" key="3">
    <source>
        <dbReference type="ARBA" id="ARBA00022692"/>
    </source>
</evidence>
<proteinExistence type="predicted"/>
<comment type="subcellular location">
    <subcellularLocation>
        <location evidence="1">Cell membrane</location>
        <topology evidence="1">Multi-pass membrane protein</topology>
    </subcellularLocation>
</comment>
<keyword evidence="2" id="KW-1003">Cell membrane</keyword>
<dbReference type="Pfam" id="PF02706">
    <property type="entry name" value="Wzz"/>
    <property type="match status" value="1"/>
</dbReference>
<gene>
    <name evidence="8" type="ORF">S06H3_36556</name>
</gene>
<dbReference type="InterPro" id="IPR003856">
    <property type="entry name" value="LPS_length_determ_N"/>
</dbReference>
<evidence type="ECO:0000313" key="8">
    <source>
        <dbReference type="EMBL" id="GAI18523.1"/>
    </source>
</evidence>
<accession>X1LHF8</accession>
<comment type="caution">
    <text evidence="8">The sequence shown here is derived from an EMBL/GenBank/DDBJ whole genome shotgun (WGS) entry which is preliminary data.</text>
</comment>
<sequence length="66" mass="7554">MNNNTHSVEQITLKGFFSVLNKRKIVFIITFFVIFSLGLIYTFIIAPEYGVSSKIRISDSNICYNS</sequence>
<organism evidence="8">
    <name type="scientific">marine sediment metagenome</name>
    <dbReference type="NCBI Taxonomy" id="412755"/>
    <lineage>
        <taxon>unclassified sequences</taxon>
        <taxon>metagenomes</taxon>
        <taxon>ecological metagenomes</taxon>
    </lineage>
</organism>
<evidence type="ECO:0000256" key="2">
    <source>
        <dbReference type="ARBA" id="ARBA00022475"/>
    </source>
</evidence>